<dbReference type="PROSITE" id="PS51002">
    <property type="entry name" value="CYTB_NTER"/>
    <property type="match status" value="1"/>
</dbReference>
<evidence type="ECO:0000256" key="1">
    <source>
        <dbReference type="ARBA" id="ARBA00001971"/>
    </source>
</evidence>
<evidence type="ECO:0000256" key="5">
    <source>
        <dbReference type="ARBA" id="ARBA00029568"/>
    </source>
</evidence>
<feature type="transmembrane region" description="Helical" evidence="6">
    <location>
        <begin position="74"/>
        <end position="92"/>
    </location>
</feature>
<evidence type="ECO:0000313" key="8">
    <source>
        <dbReference type="EMBL" id="MDP9845763.1"/>
    </source>
</evidence>
<evidence type="ECO:0000256" key="4">
    <source>
        <dbReference type="ARBA" id="ARBA00029351"/>
    </source>
</evidence>
<feature type="transmembrane region" description="Helical" evidence="6">
    <location>
        <begin position="97"/>
        <end position="116"/>
    </location>
</feature>
<gene>
    <name evidence="8" type="ORF">J2853_004974</name>
</gene>
<sequence>MERTRQLMGEVLVYCFVVVLLTGGFLTFFYTPSNEVVAYNGFYEPLRGTPMSAAYNSILTIDSEVRGGPFVRRLHHSSSIVLVLGTVVWALLGRFRYALAALGLGVLGVLSGYGSADDLFFRTFLGKLPTPWWYGLHLLLALAVGAVLVISSRREAVRNPRTLPFVALSLGLTILAVFGL</sequence>
<dbReference type="RefSeq" id="WP_307561669.1">
    <property type="nucleotide sequence ID" value="NZ_JAUSQU010000001.1"/>
</dbReference>
<comment type="caution">
    <text evidence="8">The sequence shown here is derived from an EMBL/GenBank/DDBJ whole genome shotgun (WGS) entry which is preliminary data.</text>
</comment>
<protein>
    <recommendedName>
        <fullName evidence="3">Cytochrome bc1 complex cytochrome b subunit</fullName>
        <ecNumber evidence="2">7.1.1.8</ecNumber>
    </recommendedName>
    <alternativeName>
        <fullName evidence="5">Cytochrome bc1 reductase complex subunit QcrB</fullName>
    </alternativeName>
</protein>
<organism evidence="8 9">
    <name type="scientific">Streptosporangium lutulentum</name>
    <dbReference type="NCBI Taxonomy" id="1461250"/>
    <lineage>
        <taxon>Bacteria</taxon>
        <taxon>Bacillati</taxon>
        <taxon>Actinomycetota</taxon>
        <taxon>Actinomycetes</taxon>
        <taxon>Streptosporangiales</taxon>
        <taxon>Streptosporangiaceae</taxon>
        <taxon>Streptosporangium</taxon>
    </lineage>
</organism>
<keyword evidence="6" id="KW-1133">Transmembrane helix</keyword>
<keyword evidence="9" id="KW-1185">Reference proteome</keyword>
<evidence type="ECO:0000256" key="2">
    <source>
        <dbReference type="ARBA" id="ARBA00012951"/>
    </source>
</evidence>
<comment type="catalytic activity">
    <reaction evidence="4">
        <text>a quinol + 2 Fe(III)-[cytochrome c](out) = a quinone + 2 Fe(II)-[cytochrome c](out) + 2 H(+)(out)</text>
        <dbReference type="Rhea" id="RHEA:11484"/>
        <dbReference type="Rhea" id="RHEA-COMP:10350"/>
        <dbReference type="Rhea" id="RHEA-COMP:14399"/>
        <dbReference type="ChEBI" id="CHEBI:15378"/>
        <dbReference type="ChEBI" id="CHEBI:24646"/>
        <dbReference type="ChEBI" id="CHEBI:29033"/>
        <dbReference type="ChEBI" id="CHEBI:29034"/>
        <dbReference type="ChEBI" id="CHEBI:132124"/>
        <dbReference type="EC" id="7.1.1.8"/>
    </reaction>
</comment>
<feature type="domain" description="Cytochrome b/b6 N-terminal region profile" evidence="7">
    <location>
        <begin position="1"/>
        <end position="180"/>
    </location>
</feature>
<evidence type="ECO:0000256" key="3">
    <source>
        <dbReference type="ARBA" id="ARBA00016116"/>
    </source>
</evidence>
<reference evidence="8 9" key="1">
    <citation type="submission" date="2023-07" db="EMBL/GenBank/DDBJ databases">
        <title>Sequencing the genomes of 1000 actinobacteria strains.</title>
        <authorList>
            <person name="Klenk H.-P."/>
        </authorList>
    </citation>
    <scope>NUCLEOTIDE SEQUENCE [LARGE SCALE GENOMIC DNA]</scope>
    <source>
        <strain evidence="8 9">DSM 46740</strain>
    </source>
</reference>
<name>A0ABT9QHI4_9ACTN</name>
<dbReference type="InterPro" id="IPR005797">
    <property type="entry name" value="Cyt_b/b6_N"/>
</dbReference>
<feature type="transmembrane region" description="Helical" evidence="6">
    <location>
        <begin position="162"/>
        <end position="179"/>
    </location>
</feature>
<keyword evidence="6" id="KW-0812">Transmembrane</keyword>
<dbReference type="EMBL" id="JAUSQU010000001">
    <property type="protein sequence ID" value="MDP9845763.1"/>
    <property type="molecule type" value="Genomic_DNA"/>
</dbReference>
<accession>A0ABT9QHI4</accession>
<feature type="transmembrane region" description="Helical" evidence="6">
    <location>
        <begin position="12"/>
        <end position="30"/>
    </location>
</feature>
<dbReference type="InterPro" id="IPR027387">
    <property type="entry name" value="Cytb/b6-like_sf"/>
</dbReference>
<evidence type="ECO:0000313" key="9">
    <source>
        <dbReference type="Proteomes" id="UP001225356"/>
    </source>
</evidence>
<feature type="transmembrane region" description="Helical" evidence="6">
    <location>
        <begin position="131"/>
        <end position="150"/>
    </location>
</feature>
<dbReference type="SUPFAM" id="SSF81342">
    <property type="entry name" value="Transmembrane di-heme cytochromes"/>
    <property type="match status" value="1"/>
</dbReference>
<dbReference type="EC" id="7.1.1.8" evidence="2"/>
<evidence type="ECO:0000259" key="7">
    <source>
        <dbReference type="PROSITE" id="PS51002"/>
    </source>
</evidence>
<dbReference type="Proteomes" id="UP001225356">
    <property type="component" value="Unassembled WGS sequence"/>
</dbReference>
<comment type="cofactor">
    <cofactor evidence="1">
        <name>heme</name>
        <dbReference type="ChEBI" id="CHEBI:30413"/>
    </cofactor>
</comment>
<evidence type="ECO:0000256" key="6">
    <source>
        <dbReference type="SAM" id="Phobius"/>
    </source>
</evidence>
<proteinExistence type="predicted"/>
<dbReference type="InterPro" id="IPR016174">
    <property type="entry name" value="Di-haem_cyt_TM"/>
</dbReference>
<dbReference type="Gene3D" id="1.20.810.10">
    <property type="entry name" value="Cytochrome Bc1 Complex, Chain C"/>
    <property type="match status" value="1"/>
</dbReference>
<keyword evidence="6" id="KW-0472">Membrane</keyword>